<dbReference type="Pfam" id="PF07686">
    <property type="entry name" value="V-set"/>
    <property type="match status" value="1"/>
</dbReference>
<name>A0A7J6BUH4_9TELE</name>
<proteinExistence type="predicted"/>
<comment type="caution">
    <text evidence="3">The sequence shown here is derived from an EMBL/GenBank/DDBJ whole genome shotgun (WGS) entry which is preliminary data.</text>
</comment>
<reference evidence="3 4" key="1">
    <citation type="submission" date="2020-04" db="EMBL/GenBank/DDBJ databases">
        <title>Chromosome-level genome assembly of a cyprinid fish Onychostoma macrolepis by integration of Nanopore Sequencing, Bionano and Hi-C technology.</title>
        <authorList>
            <person name="Wang D."/>
        </authorList>
    </citation>
    <scope>NUCLEOTIDE SEQUENCE [LARGE SCALE GENOMIC DNA]</scope>
    <source>
        <strain evidence="3">SWU-2019</strain>
        <tissue evidence="3">Muscle</tissue>
    </source>
</reference>
<sequence length="234" mass="25435">MLHGIVLFGLGFWRLVGVFGVDADEIKSVLVMEGDSVTLPTGVTKIQEDDLIMWMCGDDCIAKLNISSQVISETHNIFKDRLKLDDQTGSLIIRNLRTTDSGLYKAQMIGQKVLKKTFNVTVIAHLPIPVIASYCPQNPSPSGSSASRCVLLCSVVNVGHVNLSWYKGNSLLSSISASDLSISLSLPLEVEYQDKTPTAVCSTIPSATRRDIWTSVNSVTHVQNVSAVVMLLKL</sequence>
<evidence type="ECO:0000313" key="3">
    <source>
        <dbReference type="EMBL" id="KAF4097302.1"/>
    </source>
</evidence>
<dbReference type="PANTHER" id="PTHR21063">
    <property type="entry name" value="LFA-3"/>
    <property type="match status" value="1"/>
</dbReference>
<evidence type="ECO:0000256" key="1">
    <source>
        <dbReference type="SAM" id="SignalP"/>
    </source>
</evidence>
<dbReference type="SUPFAM" id="SSF48726">
    <property type="entry name" value="Immunoglobulin"/>
    <property type="match status" value="1"/>
</dbReference>
<dbReference type="AlphaFoldDB" id="A0A7J6BUH4"/>
<feature type="signal peptide" evidence="1">
    <location>
        <begin position="1"/>
        <end position="23"/>
    </location>
</feature>
<keyword evidence="4" id="KW-1185">Reference proteome</keyword>
<dbReference type="Proteomes" id="UP000579812">
    <property type="component" value="Unassembled WGS sequence"/>
</dbReference>
<dbReference type="InterPro" id="IPR013783">
    <property type="entry name" value="Ig-like_fold"/>
</dbReference>
<accession>A0A7J6BUH4</accession>
<dbReference type="InterPro" id="IPR036179">
    <property type="entry name" value="Ig-like_dom_sf"/>
</dbReference>
<dbReference type="PANTHER" id="PTHR21063:SF4">
    <property type="entry name" value="CD48 ANTIGEN-RELATED"/>
    <property type="match status" value="1"/>
</dbReference>
<dbReference type="SMART" id="SM00409">
    <property type="entry name" value="IG"/>
    <property type="match status" value="1"/>
</dbReference>
<keyword evidence="1" id="KW-0732">Signal</keyword>
<evidence type="ECO:0000313" key="4">
    <source>
        <dbReference type="Proteomes" id="UP000579812"/>
    </source>
</evidence>
<organism evidence="3 4">
    <name type="scientific">Onychostoma macrolepis</name>
    <dbReference type="NCBI Taxonomy" id="369639"/>
    <lineage>
        <taxon>Eukaryota</taxon>
        <taxon>Metazoa</taxon>
        <taxon>Chordata</taxon>
        <taxon>Craniata</taxon>
        <taxon>Vertebrata</taxon>
        <taxon>Euteleostomi</taxon>
        <taxon>Actinopterygii</taxon>
        <taxon>Neopterygii</taxon>
        <taxon>Teleostei</taxon>
        <taxon>Ostariophysi</taxon>
        <taxon>Cypriniformes</taxon>
        <taxon>Cyprinidae</taxon>
        <taxon>Acrossocheilinae</taxon>
        <taxon>Onychostoma</taxon>
    </lineage>
</organism>
<feature type="domain" description="Immunoglobulin" evidence="2">
    <location>
        <begin position="26"/>
        <end position="123"/>
    </location>
</feature>
<dbReference type="OrthoDB" id="8741746at2759"/>
<evidence type="ECO:0000259" key="2">
    <source>
        <dbReference type="SMART" id="SM00409"/>
    </source>
</evidence>
<dbReference type="InterPro" id="IPR013106">
    <property type="entry name" value="Ig_V-set"/>
</dbReference>
<feature type="chain" id="PRO_5029689802" description="Immunoglobulin domain-containing protein" evidence="1">
    <location>
        <begin position="24"/>
        <end position="234"/>
    </location>
</feature>
<protein>
    <recommendedName>
        <fullName evidence="2">Immunoglobulin domain-containing protein</fullName>
    </recommendedName>
</protein>
<gene>
    <name evidence="3" type="ORF">G5714_021310</name>
</gene>
<dbReference type="Gene3D" id="2.60.40.10">
    <property type="entry name" value="Immunoglobulins"/>
    <property type="match status" value="1"/>
</dbReference>
<dbReference type="InterPro" id="IPR003599">
    <property type="entry name" value="Ig_sub"/>
</dbReference>
<dbReference type="EMBL" id="JAAMOB010000022">
    <property type="protein sequence ID" value="KAF4097302.1"/>
    <property type="molecule type" value="Genomic_DNA"/>
</dbReference>